<accession>A0A7R8YQL0</accession>
<sequence length="203" mass="23296">MVMKISPNTFLIVSEIVGDLLKITNQWVFESFSFALKIANVITNLTLREENVVKLLQSNETFDVVVLEGFASESLFGIANHFNASVVILTTTIAPFYISEKMGAPVPLSHVPHIYLPYTDHMNFLERSHNLLLSFLEKFYYYYTYFPQQEELYNNIFPDPKPPLKELHKNVSLVLANNHFAITYPRPFGVNIGRDCRPTYPNG</sequence>
<dbReference type="OrthoDB" id="5835829at2759"/>
<evidence type="ECO:0000256" key="3">
    <source>
        <dbReference type="ARBA" id="ARBA00022679"/>
    </source>
</evidence>
<dbReference type="GO" id="GO:0008194">
    <property type="term" value="F:UDP-glycosyltransferase activity"/>
    <property type="evidence" value="ECO:0007669"/>
    <property type="project" value="InterPro"/>
</dbReference>
<dbReference type="InParanoid" id="A0A7R8YQL0"/>
<name>A0A7R8YQL0_HERIL</name>
<keyword evidence="3" id="KW-0808">Transferase</keyword>
<organism evidence="4 5">
    <name type="scientific">Hermetia illucens</name>
    <name type="common">Black soldier fly</name>
    <dbReference type="NCBI Taxonomy" id="343691"/>
    <lineage>
        <taxon>Eukaryota</taxon>
        <taxon>Metazoa</taxon>
        <taxon>Ecdysozoa</taxon>
        <taxon>Arthropoda</taxon>
        <taxon>Hexapoda</taxon>
        <taxon>Insecta</taxon>
        <taxon>Pterygota</taxon>
        <taxon>Neoptera</taxon>
        <taxon>Endopterygota</taxon>
        <taxon>Diptera</taxon>
        <taxon>Brachycera</taxon>
        <taxon>Stratiomyomorpha</taxon>
        <taxon>Stratiomyidae</taxon>
        <taxon>Hermetiinae</taxon>
        <taxon>Hermetia</taxon>
    </lineage>
</organism>
<dbReference type="InterPro" id="IPR050271">
    <property type="entry name" value="UDP-glycosyltransferase"/>
</dbReference>
<dbReference type="SUPFAM" id="SSF53756">
    <property type="entry name" value="UDP-Glycosyltransferase/glycogen phosphorylase"/>
    <property type="match status" value="1"/>
</dbReference>
<reference evidence="4 5" key="1">
    <citation type="submission" date="2020-11" db="EMBL/GenBank/DDBJ databases">
        <authorList>
            <person name="Wallbank WR R."/>
            <person name="Pardo Diaz C."/>
            <person name="Kozak K."/>
            <person name="Martin S."/>
            <person name="Jiggins C."/>
            <person name="Moest M."/>
            <person name="Warren A I."/>
            <person name="Generalovic N T."/>
            <person name="Byers J.R.P. K."/>
            <person name="Montejo-Kovacevich G."/>
            <person name="Yen C E."/>
        </authorList>
    </citation>
    <scope>NUCLEOTIDE SEQUENCE [LARGE SCALE GENOMIC DNA]</scope>
</reference>
<dbReference type="InterPro" id="IPR002213">
    <property type="entry name" value="UDP_glucos_trans"/>
</dbReference>
<dbReference type="AlphaFoldDB" id="A0A7R8YQL0"/>
<evidence type="ECO:0000256" key="2">
    <source>
        <dbReference type="ARBA" id="ARBA00022676"/>
    </source>
</evidence>
<evidence type="ECO:0008006" key="6">
    <source>
        <dbReference type="Google" id="ProtNLM"/>
    </source>
</evidence>
<keyword evidence="5" id="KW-1185">Reference proteome</keyword>
<keyword evidence="2" id="KW-0328">Glycosyltransferase</keyword>
<dbReference type="Pfam" id="PF00201">
    <property type="entry name" value="UDPGT"/>
    <property type="match status" value="1"/>
</dbReference>
<dbReference type="PANTHER" id="PTHR48043">
    <property type="entry name" value="EG:EG0003.4 PROTEIN-RELATED"/>
    <property type="match status" value="1"/>
</dbReference>
<dbReference type="EMBL" id="LR899009">
    <property type="protein sequence ID" value="CAD7078524.1"/>
    <property type="molecule type" value="Genomic_DNA"/>
</dbReference>
<evidence type="ECO:0000313" key="5">
    <source>
        <dbReference type="Proteomes" id="UP000594454"/>
    </source>
</evidence>
<evidence type="ECO:0000313" key="4">
    <source>
        <dbReference type="EMBL" id="CAD7078524.1"/>
    </source>
</evidence>
<proteinExistence type="inferred from homology"/>
<dbReference type="PANTHER" id="PTHR48043:SF159">
    <property type="entry name" value="EG:EG0003.4 PROTEIN-RELATED"/>
    <property type="match status" value="1"/>
</dbReference>
<protein>
    <recommendedName>
        <fullName evidence="6">Glucuronosyltransferase</fullName>
    </recommendedName>
</protein>
<comment type="similarity">
    <text evidence="1">Belongs to the UDP-glycosyltransferase family.</text>
</comment>
<gene>
    <name evidence="4" type="ORF">HERILL_LOCUS1785</name>
</gene>
<dbReference type="Proteomes" id="UP000594454">
    <property type="component" value="Chromosome 1"/>
</dbReference>
<evidence type="ECO:0000256" key="1">
    <source>
        <dbReference type="ARBA" id="ARBA00009995"/>
    </source>
</evidence>